<evidence type="ECO:0000313" key="4">
    <source>
        <dbReference type="Proteomes" id="UP000604046"/>
    </source>
</evidence>
<dbReference type="AlphaFoldDB" id="A0A812TW77"/>
<reference evidence="3" key="1">
    <citation type="submission" date="2021-02" db="EMBL/GenBank/DDBJ databases">
        <authorList>
            <person name="Dougan E. K."/>
            <person name="Rhodes N."/>
            <person name="Thang M."/>
            <person name="Chan C."/>
        </authorList>
    </citation>
    <scope>NUCLEOTIDE SEQUENCE</scope>
</reference>
<accession>A0A812TW77</accession>
<dbReference type="Gene3D" id="3.30.40.10">
    <property type="entry name" value="Zinc/RING finger domain, C3HC4 (zinc finger)"/>
    <property type="match status" value="1"/>
</dbReference>
<feature type="domain" description="RING-type" evidence="2">
    <location>
        <begin position="285"/>
        <end position="324"/>
    </location>
</feature>
<dbReference type="InterPro" id="IPR006176">
    <property type="entry name" value="3-OHacyl-CoA_DH_NAD-bd"/>
</dbReference>
<dbReference type="Pfam" id="PF02737">
    <property type="entry name" value="3HCDH_N"/>
    <property type="match status" value="1"/>
</dbReference>
<dbReference type="PANTHER" id="PTHR48075:SF5">
    <property type="entry name" value="3-HYDROXYBUTYRYL-COA DEHYDROGENASE"/>
    <property type="match status" value="1"/>
</dbReference>
<comment type="caution">
    <text evidence="3">The sequence shown here is derived from an EMBL/GenBank/DDBJ whole genome shotgun (WGS) entry which is preliminary data.</text>
</comment>
<dbReference type="InterPro" id="IPR013083">
    <property type="entry name" value="Znf_RING/FYVE/PHD"/>
</dbReference>
<dbReference type="SUPFAM" id="SSF51735">
    <property type="entry name" value="NAD(P)-binding Rossmann-fold domains"/>
    <property type="match status" value="1"/>
</dbReference>
<dbReference type="GO" id="GO:0008270">
    <property type="term" value="F:zinc ion binding"/>
    <property type="evidence" value="ECO:0007669"/>
    <property type="project" value="UniProtKB-KW"/>
</dbReference>
<keyword evidence="1" id="KW-0863">Zinc-finger</keyword>
<dbReference type="GO" id="GO:0006631">
    <property type="term" value="P:fatty acid metabolic process"/>
    <property type="evidence" value="ECO:0007669"/>
    <property type="project" value="InterPro"/>
</dbReference>
<dbReference type="GO" id="GO:0070403">
    <property type="term" value="F:NAD+ binding"/>
    <property type="evidence" value="ECO:0007669"/>
    <property type="project" value="InterPro"/>
</dbReference>
<organism evidence="3 4">
    <name type="scientific">Symbiodinium natans</name>
    <dbReference type="NCBI Taxonomy" id="878477"/>
    <lineage>
        <taxon>Eukaryota</taxon>
        <taxon>Sar</taxon>
        <taxon>Alveolata</taxon>
        <taxon>Dinophyceae</taxon>
        <taxon>Suessiales</taxon>
        <taxon>Symbiodiniaceae</taxon>
        <taxon>Symbiodinium</taxon>
    </lineage>
</organism>
<dbReference type="PANTHER" id="PTHR48075">
    <property type="entry name" value="3-HYDROXYACYL-COA DEHYDROGENASE FAMILY PROTEIN"/>
    <property type="match status" value="1"/>
</dbReference>
<dbReference type="Pfam" id="PF13920">
    <property type="entry name" value="zf-C3HC4_3"/>
    <property type="match status" value="1"/>
</dbReference>
<dbReference type="OrthoDB" id="5958943at2759"/>
<keyword evidence="4" id="KW-1185">Reference proteome</keyword>
<keyword evidence="1" id="KW-0479">Metal-binding</keyword>
<dbReference type="Proteomes" id="UP000604046">
    <property type="component" value="Unassembled WGS sequence"/>
</dbReference>
<name>A0A812TW77_9DINO</name>
<evidence type="ECO:0000259" key="2">
    <source>
        <dbReference type="PROSITE" id="PS50089"/>
    </source>
</evidence>
<proteinExistence type="predicted"/>
<evidence type="ECO:0000256" key="1">
    <source>
        <dbReference type="PROSITE-ProRule" id="PRU00175"/>
    </source>
</evidence>
<protein>
    <submittedName>
        <fullName evidence="3">LcdH protein</fullName>
    </submittedName>
</protein>
<dbReference type="InterPro" id="IPR036291">
    <property type="entry name" value="NAD(P)-bd_dom_sf"/>
</dbReference>
<keyword evidence="1" id="KW-0862">Zinc</keyword>
<dbReference type="InterPro" id="IPR001841">
    <property type="entry name" value="Znf_RING"/>
</dbReference>
<dbReference type="EMBL" id="CAJNDS010002609">
    <property type="protein sequence ID" value="CAE7543784.1"/>
    <property type="molecule type" value="Genomic_DNA"/>
</dbReference>
<dbReference type="PROSITE" id="PS50089">
    <property type="entry name" value="ZF_RING_2"/>
    <property type="match status" value="1"/>
</dbReference>
<sequence length="331" mass="35934">MATEEDTINVAVIGAGFLGARIITEMLLLGNNVAVFDANIAKQKHPQTALNEVVGNLLLESDRQGLLGLAEMAGPKSGKWTPYADEPPRQAKACLSVAEAATNAHIVLEAVPDKLEIKSKVFAEAVSTARPGAILATNTLSIPLKNIQEAVMVEVAGSGPKAHPLPAALRPRVMGLRFLSPVVFIPFVEVTLSSEQEKGIDKEDLTGMLRKWGKACFICDIQGAVDNAEQDKIDFIRVARERLRLDTATAQRRQVIEAKLRATLRMGPEAASRTWSSDLFKETKCCICLDEKPTVPSMLCGHVALCEDCAGVVESGTKQCPMCRERFVRRM</sequence>
<dbReference type="SUPFAM" id="SSF57850">
    <property type="entry name" value="RING/U-box"/>
    <property type="match status" value="1"/>
</dbReference>
<dbReference type="GO" id="GO:0016491">
    <property type="term" value="F:oxidoreductase activity"/>
    <property type="evidence" value="ECO:0007669"/>
    <property type="project" value="TreeGrafter"/>
</dbReference>
<dbReference type="SMART" id="SM00184">
    <property type="entry name" value="RING"/>
    <property type="match status" value="1"/>
</dbReference>
<gene>
    <name evidence="3" type="primary">lcdH</name>
    <name evidence="3" type="ORF">SNAT2548_LOCUS30496</name>
</gene>
<dbReference type="Gene3D" id="3.40.50.720">
    <property type="entry name" value="NAD(P)-binding Rossmann-like Domain"/>
    <property type="match status" value="1"/>
</dbReference>
<evidence type="ECO:0000313" key="3">
    <source>
        <dbReference type="EMBL" id="CAE7543784.1"/>
    </source>
</evidence>